<gene>
    <name evidence="1" type="ORF">Aory04_001113300</name>
</gene>
<proteinExistence type="predicted"/>
<dbReference type="Proteomes" id="UP001165205">
    <property type="component" value="Unassembled WGS sequence"/>
</dbReference>
<reference evidence="1" key="1">
    <citation type="submission" date="2023-04" db="EMBL/GenBank/DDBJ databases">
        <title>Aspergillus oryzae NBRC 4228.</title>
        <authorList>
            <person name="Ichikawa N."/>
            <person name="Sato H."/>
            <person name="Tonouchi N."/>
        </authorList>
    </citation>
    <scope>NUCLEOTIDE SEQUENCE</scope>
    <source>
        <strain evidence="1">NBRC 4228</strain>
    </source>
</reference>
<evidence type="ECO:0000313" key="1">
    <source>
        <dbReference type="EMBL" id="GMG36018.1"/>
    </source>
</evidence>
<protein>
    <submittedName>
        <fullName evidence="1">Unnamed protein product</fullName>
    </submittedName>
</protein>
<name>A0AAN4YT73_ASPOZ</name>
<dbReference type="EMBL" id="BSYA01000187">
    <property type="protein sequence ID" value="GMG36018.1"/>
    <property type="molecule type" value="Genomic_DNA"/>
</dbReference>
<accession>A0AAN4YT73</accession>
<sequence length="113" mass="12711">MHNHVRDFISWDLLGISQRARLEYLMASMYAETGLLQDVLCTVLIHAMAAIAQQVQDRAVANRGDSYYHSVASRDSSLVLDANHKRRTTPGISNNKIRIIVTKERHKSMTSSG</sequence>
<evidence type="ECO:0000313" key="2">
    <source>
        <dbReference type="Proteomes" id="UP001165205"/>
    </source>
</evidence>
<organism evidence="1 2">
    <name type="scientific">Aspergillus oryzae</name>
    <name type="common">Yellow koji mold</name>
    <dbReference type="NCBI Taxonomy" id="5062"/>
    <lineage>
        <taxon>Eukaryota</taxon>
        <taxon>Fungi</taxon>
        <taxon>Dikarya</taxon>
        <taxon>Ascomycota</taxon>
        <taxon>Pezizomycotina</taxon>
        <taxon>Eurotiomycetes</taxon>
        <taxon>Eurotiomycetidae</taxon>
        <taxon>Eurotiales</taxon>
        <taxon>Aspergillaceae</taxon>
        <taxon>Aspergillus</taxon>
        <taxon>Aspergillus subgen. Circumdati</taxon>
    </lineage>
</organism>
<dbReference type="AlphaFoldDB" id="A0AAN4YT73"/>
<comment type="caution">
    <text evidence="1">The sequence shown here is derived from an EMBL/GenBank/DDBJ whole genome shotgun (WGS) entry which is preliminary data.</text>
</comment>